<proteinExistence type="predicted"/>
<evidence type="ECO:0000313" key="2">
    <source>
        <dbReference type="Proteomes" id="UP000595053"/>
    </source>
</evidence>
<evidence type="ECO:0008006" key="3">
    <source>
        <dbReference type="Google" id="ProtNLM"/>
    </source>
</evidence>
<dbReference type="EMBL" id="CP063213">
    <property type="protein sequence ID" value="QOR44861.1"/>
    <property type="molecule type" value="Genomic_DNA"/>
</dbReference>
<gene>
    <name evidence="1" type="ORF">INS88_06020</name>
</gene>
<name>A0A7M1QST0_9ACTO</name>
<dbReference type="Proteomes" id="UP000595053">
    <property type="component" value="Chromosome"/>
</dbReference>
<organism evidence="1 2">
    <name type="scientific">Trueperella pecoris</name>
    <dbReference type="NCBI Taxonomy" id="2733571"/>
    <lineage>
        <taxon>Bacteria</taxon>
        <taxon>Bacillati</taxon>
        <taxon>Actinomycetota</taxon>
        <taxon>Actinomycetes</taxon>
        <taxon>Actinomycetales</taxon>
        <taxon>Actinomycetaceae</taxon>
        <taxon>Trueperella</taxon>
    </lineage>
</organism>
<keyword evidence="2" id="KW-1185">Reference proteome</keyword>
<accession>A0A8A5U5N5</accession>
<accession>A0A7M1QST0</accession>
<evidence type="ECO:0000313" key="1">
    <source>
        <dbReference type="EMBL" id="QOR44861.1"/>
    </source>
</evidence>
<dbReference type="AlphaFoldDB" id="A0A7M1QST0"/>
<dbReference type="RefSeq" id="WP_193327370.1">
    <property type="nucleotide sequence ID" value="NZ_CP053291.1"/>
</dbReference>
<reference evidence="1 2" key="1">
    <citation type="submission" date="2020-10" db="EMBL/GenBank/DDBJ databases">
        <title>Trueperella pecoris sp. nov. isolated from bovine and porcine specimens.</title>
        <authorList>
            <person name="Schoenecker L."/>
            <person name="Schnydrig P."/>
            <person name="Brodard I."/>
            <person name="Thomann A."/>
            <person name="Hemphill A."/>
            <person name="Rodriguez-Campos S."/>
            <person name="Perreten V."/>
            <person name="Jores J."/>
            <person name="Kittl S."/>
        </authorList>
    </citation>
    <scope>NUCLEOTIDE SEQUENCE [LARGE SCALE GENOMIC DNA]</scope>
    <source>
        <strain evidence="1 2">15A0121</strain>
    </source>
</reference>
<dbReference type="SUPFAM" id="SSF55729">
    <property type="entry name" value="Acyl-CoA N-acyltransferases (Nat)"/>
    <property type="match status" value="1"/>
</dbReference>
<dbReference type="InterPro" id="IPR016181">
    <property type="entry name" value="Acyl_CoA_acyltransferase"/>
</dbReference>
<sequence>MNTWEIIGWAGSVLVIVSLMVPSVRRFRVLNLAGSFIATVYNIYFGIWPYAAMNGVIVAIDAYWLWRLSREGDEERGYSVVEARGDDAVVVRFLDRHASAIAKSFPSFRRESLPEARALLIMHEEEIIGLFGMRVDGGVGHIVLDFVTERFRDFTPGAFLYNNKEIFAGMGVKKLELTMGQTTDPVYFAKQGFVDEGELLYRAI</sequence>
<protein>
    <recommendedName>
        <fullName evidence="3">N-acetyltransferase domain-containing protein</fullName>
    </recommendedName>
</protein>